<accession>A0A8I1DSV4</accession>
<dbReference type="InterPro" id="IPR008727">
    <property type="entry name" value="PAAR_motif"/>
</dbReference>
<protein>
    <submittedName>
        <fullName evidence="1">PAAR domain-containing protein</fullName>
    </submittedName>
</protein>
<dbReference type="Pfam" id="PF05488">
    <property type="entry name" value="PAAR_motif"/>
    <property type="match status" value="1"/>
</dbReference>
<evidence type="ECO:0000313" key="2">
    <source>
        <dbReference type="Proteomes" id="UP000645612"/>
    </source>
</evidence>
<gene>
    <name evidence="1" type="ORF">JAO13_38905</name>
</gene>
<reference evidence="1" key="1">
    <citation type="submission" date="2020-12" db="EMBL/GenBank/DDBJ databases">
        <title>Burkholderia cepacia complex in Mexico.</title>
        <authorList>
            <person name="Estrada P."/>
        </authorList>
    </citation>
    <scope>NUCLEOTIDE SEQUENCE</scope>
    <source>
        <strain evidence="1">871</strain>
    </source>
</reference>
<proteinExistence type="predicted"/>
<evidence type="ECO:0000313" key="1">
    <source>
        <dbReference type="EMBL" id="MBH9702417.1"/>
    </source>
</evidence>
<dbReference type="Proteomes" id="UP000645612">
    <property type="component" value="Unassembled WGS sequence"/>
</dbReference>
<dbReference type="AlphaFoldDB" id="A0A8I1DSV4"/>
<organism evidence="1 2">
    <name type="scientific">Burkholderia cepacia</name>
    <name type="common">Pseudomonas cepacia</name>
    <dbReference type="NCBI Taxonomy" id="292"/>
    <lineage>
        <taxon>Bacteria</taxon>
        <taxon>Pseudomonadati</taxon>
        <taxon>Pseudomonadota</taxon>
        <taxon>Betaproteobacteria</taxon>
        <taxon>Burkholderiales</taxon>
        <taxon>Burkholderiaceae</taxon>
        <taxon>Burkholderia</taxon>
        <taxon>Burkholderia cepacia complex</taxon>
    </lineage>
</organism>
<comment type="caution">
    <text evidence="1">The sequence shown here is derived from an EMBL/GenBank/DDBJ whole genome shotgun (WGS) entry which is preliminary data.</text>
</comment>
<dbReference type="EMBL" id="JAEDXG010000070">
    <property type="protein sequence ID" value="MBH9702417.1"/>
    <property type="molecule type" value="Genomic_DNA"/>
</dbReference>
<dbReference type="RefSeq" id="WP_176130670.1">
    <property type="nucleotide sequence ID" value="NZ_CADDZZ010000011.1"/>
</dbReference>
<name>A0A8I1DSV4_BURCE</name>
<sequence length="227" mass="23499">MPNEQEAKALTHLFATIGSRTRRGGWVAEVAGKTSYRGLMLARVGDVVQYDDGTEAVVVDGAGFSATSDGKPMALVGSRLSNGDVITQTLQDGAGIRVTDDKPIPGLFDPAYVPPPARPRYRLAVKGATTARGGVLREATGTWDVGESLGKSAVVGNIVHYVDGSTARIISGLGIANSPDFTPLAFVGSELSNGDIVTDSPEGEGRGLADTFTVVKLAVVADQEAAK</sequence>